<evidence type="ECO:0000313" key="1">
    <source>
        <dbReference type="EMBL" id="MPD01977.1"/>
    </source>
</evidence>
<proteinExistence type="predicted"/>
<accession>A0A5B7K5W7</accession>
<dbReference type="Proteomes" id="UP000324222">
    <property type="component" value="Unassembled WGS sequence"/>
</dbReference>
<organism evidence="1 2">
    <name type="scientific">Portunus trituberculatus</name>
    <name type="common">Swimming crab</name>
    <name type="synonym">Neptunus trituberculatus</name>
    <dbReference type="NCBI Taxonomy" id="210409"/>
    <lineage>
        <taxon>Eukaryota</taxon>
        <taxon>Metazoa</taxon>
        <taxon>Ecdysozoa</taxon>
        <taxon>Arthropoda</taxon>
        <taxon>Crustacea</taxon>
        <taxon>Multicrustacea</taxon>
        <taxon>Malacostraca</taxon>
        <taxon>Eumalacostraca</taxon>
        <taxon>Eucarida</taxon>
        <taxon>Decapoda</taxon>
        <taxon>Pleocyemata</taxon>
        <taxon>Brachyura</taxon>
        <taxon>Eubrachyura</taxon>
        <taxon>Portunoidea</taxon>
        <taxon>Portunidae</taxon>
        <taxon>Portuninae</taxon>
        <taxon>Portunus</taxon>
    </lineage>
</organism>
<dbReference type="AlphaFoldDB" id="A0A5B7K5W7"/>
<dbReference type="EMBL" id="VSRR010129415">
    <property type="protein sequence ID" value="MPD01977.1"/>
    <property type="molecule type" value="Genomic_DNA"/>
</dbReference>
<protein>
    <submittedName>
        <fullName evidence="1">Uncharacterized protein</fullName>
    </submittedName>
</protein>
<sequence length="101" mass="11579">MCPSICVSISYIFMATKVLNTTSVRITWKHTPQKIMVDFYTIRVENVESNPESQTEPPEDKQDEVKELHLKITGRAARSPQLTKFEDSQDMVSIKIVYSVT</sequence>
<evidence type="ECO:0000313" key="2">
    <source>
        <dbReference type="Proteomes" id="UP000324222"/>
    </source>
</evidence>
<dbReference type="OrthoDB" id="6373243at2759"/>
<comment type="caution">
    <text evidence="1">The sequence shown here is derived from an EMBL/GenBank/DDBJ whole genome shotgun (WGS) entry which is preliminary data.</text>
</comment>
<name>A0A5B7K5W7_PORTR</name>
<gene>
    <name evidence="1" type="ORF">E2C01_097530</name>
</gene>
<reference evidence="1 2" key="1">
    <citation type="submission" date="2019-05" db="EMBL/GenBank/DDBJ databases">
        <title>Another draft genome of Portunus trituberculatus and its Hox gene families provides insights of decapod evolution.</title>
        <authorList>
            <person name="Jeong J.-H."/>
            <person name="Song I."/>
            <person name="Kim S."/>
            <person name="Choi T."/>
            <person name="Kim D."/>
            <person name="Ryu S."/>
            <person name="Kim W."/>
        </authorList>
    </citation>
    <scope>NUCLEOTIDE SEQUENCE [LARGE SCALE GENOMIC DNA]</scope>
    <source>
        <tissue evidence="1">Muscle</tissue>
    </source>
</reference>
<keyword evidence="2" id="KW-1185">Reference proteome</keyword>